<reference evidence="2" key="1">
    <citation type="submission" date="2019-04" db="EMBL/GenBank/DDBJ databases">
        <title>Friends and foes A comparative genomics studyof 23 Aspergillus species from section Flavi.</title>
        <authorList>
            <consortium name="DOE Joint Genome Institute"/>
            <person name="Kjaerbolling I."/>
            <person name="Vesth T."/>
            <person name="Frisvad J.C."/>
            <person name="Nybo J.L."/>
            <person name="Theobald S."/>
            <person name="Kildgaard S."/>
            <person name="Isbrandt T."/>
            <person name="Kuo A."/>
            <person name="Sato A."/>
            <person name="Lyhne E.K."/>
            <person name="Kogle M.E."/>
            <person name="Wiebenga A."/>
            <person name="Kun R.S."/>
            <person name="Lubbers R.J."/>
            <person name="Makela M.R."/>
            <person name="Barry K."/>
            <person name="Chovatia M."/>
            <person name="Clum A."/>
            <person name="Daum C."/>
            <person name="Haridas S."/>
            <person name="He G."/>
            <person name="LaButti K."/>
            <person name="Lipzen A."/>
            <person name="Mondo S."/>
            <person name="Riley R."/>
            <person name="Salamov A."/>
            <person name="Simmons B.A."/>
            <person name="Magnuson J.K."/>
            <person name="Henrissat B."/>
            <person name="Mortensen U.H."/>
            <person name="Larsen T.O."/>
            <person name="Devries R.P."/>
            <person name="Grigoriev I.V."/>
            <person name="Machida M."/>
            <person name="Baker S.E."/>
            <person name="Andersen M.R."/>
        </authorList>
    </citation>
    <scope>NUCLEOTIDE SEQUENCE [LARGE SCALE GENOMIC DNA]</scope>
    <source>
        <strain evidence="2">IBT 14317</strain>
    </source>
</reference>
<keyword evidence="1" id="KW-0812">Transmembrane</keyword>
<keyword evidence="1" id="KW-0472">Membrane</keyword>
<sequence>MAQTYSATTLTLMASCIRLVIAGRNPNKVSFSFFLFFFLQITVIDIYPNLAIIC</sequence>
<proteinExistence type="predicted"/>
<feature type="transmembrane region" description="Helical" evidence="1">
    <location>
        <begin position="32"/>
        <end position="53"/>
    </location>
</feature>
<dbReference type="EMBL" id="ML735217">
    <property type="protein sequence ID" value="KAE8395773.1"/>
    <property type="molecule type" value="Genomic_DNA"/>
</dbReference>
<keyword evidence="1" id="KW-1133">Transmembrane helix</keyword>
<protein>
    <submittedName>
        <fullName evidence="2">Uncharacterized protein</fullName>
    </submittedName>
</protein>
<dbReference type="AlphaFoldDB" id="A0A5N7CQH9"/>
<evidence type="ECO:0000256" key="1">
    <source>
        <dbReference type="SAM" id="Phobius"/>
    </source>
</evidence>
<evidence type="ECO:0000313" key="2">
    <source>
        <dbReference type="EMBL" id="KAE8395773.1"/>
    </source>
</evidence>
<organism evidence="2">
    <name type="scientific">Petromyces alliaceus</name>
    <name type="common">Aspergillus alliaceus</name>
    <dbReference type="NCBI Taxonomy" id="209559"/>
    <lineage>
        <taxon>Eukaryota</taxon>
        <taxon>Fungi</taxon>
        <taxon>Dikarya</taxon>
        <taxon>Ascomycota</taxon>
        <taxon>Pezizomycotina</taxon>
        <taxon>Eurotiomycetes</taxon>
        <taxon>Eurotiomycetidae</taxon>
        <taxon>Eurotiales</taxon>
        <taxon>Aspergillaceae</taxon>
        <taxon>Aspergillus</taxon>
        <taxon>Aspergillus subgen. Circumdati</taxon>
    </lineage>
</organism>
<dbReference type="Proteomes" id="UP000326877">
    <property type="component" value="Unassembled WGS sequence"/>
</dbReference>
<gene>
    <name evidence="2" type="ORF">BDV23DRAFT_144735</name>
</gene>
<feature type="non-terminal residue" evidence="2">
    <location>
        <position position="54"/>
    </location>
</feature>
<accession>A0A5N7CQH9</accession>
<name>A0A5N7CQH9_PETAA</name>